<comment type="caution">
    <text evidence="1">The sequence shown here is derived from an EMBL/GenBank/DDBJ whole genome shotgun (WGS) entry which is preliminary data.</text>
</comment>
<proteinExistence type="predicted"/>
<reference evidence="1 2" key="1">
    <citation type="submission" date="2023-11" db="EMBL/GenBank/DDBJ databases">
        <authorList>
            <person name="Hedman E."/>
            <person name="Englund M."/>
            <person name="Stromberg M."/>
            <person name="Nyberg Akerstrom W."/>
            <person name="Nylinder S."/>
            <person name="Jareborg N."/>
            <person name="Kallberg Y."/>
            <person name="Kronander E."/>
        </authorList>
    </citation>
    <scope>NUCLEOTIDE SEQUENCE [LARGE SCALE GENOMIC DNA]</scope>
</reference>
<evidence type="ECO:0000313" key="1">
    <source>
        <dbReference type="EMBL" id="CAK1601913.1"/>
    </source>
</evidence>
<dbReference type="AlphaFoldDB" id="A0AAV1M2L4"/>
<evidence type="ECO:0000313" key="2">
    <source>
        <dbReference type="Proteomes" id="UP001314205"/>
    </source>
</evidence>
<sequence length="105" mass="12381">MLRKGATNLIFKELCNDDPREYKAVMRMKPSQVEILLNFIGTKMPREDTHMRNAMPATVKLEITFDISGGQKLLHYQAITEEMRTKYKNYYCDERAVSWQENTMN</sequence>
<name>A0AAV1M2L4_9NEOP</name>
<dbReference type="Proteomes" id="UP001314205">
    <property type="component" value="Unassembled WGS sequence"/>
</dbReference>
<accession>A0AAV1M2L4</accession>
<gene>
    <name evidence="1" type="ORF">PARMNEM_LOCUS20483</name>
</gene>
<organism evidence="1 2">
    <name type="scientific">Parnassius mnemosyne</name>
    <name type="common">clouded apollo</name>
    <dbReference type="NCBI Taxonomy" id="213953"/>
    <lineage>
        <taxon>Eukaryota</taxon>
        <taxon>Metazoa</taxon>
        <taxon>Ecdysozoa</taxon>
        <taxon>Arthropoda</taxon>
        <taxon>Hexapoda</taxon>
        <taxon>Insecta</taxon>
        <taxon>Pterygota</taxon>
        <taxon>Neoptera</taxon>
        <taxon>Endopterygota</taxon>
        <taxon>Lepidoptera</taxon>
        <taxon>Glossata</taxon>
        <taxon>Ditrysia</taxon>
        <taxon>Papilionoidea</taxon>
        <taxon>Papilionidae</taxon>
        <taxon>Parnassiinae</taxon>
        <taxon>Parnassini</taxon>
        <taxon>Parnassius</taxon>
        <taxon>Driopa</taxon>
    </lineage>
</organism>
<keyword evidence="2" id="KW-1185">Reference proteome</keyword>
<protein>
    <submittedName>
        <fullName evidence="1">Uncharacterized protein</fullName>
    </submittedName>
</protein>
<dbReference type="EMBL" id="CAVLGL010000137">
    <property type="protein sequence ID" value="CAK1601913.1"/>
    <property type="molecule type" value="Genomic_DNA"/>
</dbReference>